<proteinExistence type="predicted"/>
<dbReference type="EMBL" id="WIXE01003863">
    <property type="protein sequence ID" value="KAK5983559.1"/>
    <property type="molecule type" value="Genomic_DNA"/>
</dbReference>
<protein>
    <submittedName>
        <fullName evidence="2">Uncharacterized protein</fullName>
    </submittedName>
</protein>
<keyword evidence="1" id="KW-0472">Membrane</keyword>
<keyword evidence="1" id="KW-1133">Transmembrane helix</keyword>
<evidence type="ECO:0000313" key="4">
    <source>
        <dbReference type="Proteomes" id="UP001331761"/>
    </source>
</evidence>
<feature type="transmembrane region" description="Helical" evidence="1">
    <location>
        <begin position="118"/>
        <end position="137"/>
    </location>
</feature>
<organism evidence="2 4">
    <name type="scientific">Trichostrongylus colubriformis</name>
    <name type="common">Black scour worm</name>
    <dbReference type="NCBI Taxonomy" id="6319"/>
    <lineage>
        <taxon>Eukaryota</taxon>
        <taxon>Metazoa</taxon>
        <taxon>Ecdysozoa</taxon>
        <taxon>Nematoda</taxon>
        <taxon>Chromadorea</taxon>
        <taxon>Rhabditida</taxon>
        <taxon>Rhabditina</taxon>
        <taxon>Rhabditomorpha</taxon>
        <taxon>Strongyloidea</taxon>
        <taxon>Trichostrongylidae</taxon>
        <taxon>Trichostrongylus</taxon>
    </lineage>
</organism>
<evidence type="ECO:0000256" key="1">
    <source>
        <dbReference type="SAM" id="Phobius"/>
    </source>
</evidence>
<sequence>MTDRRFMFPLNVSRAFDTIWACVQKCPSETITTYEEIQALAVNNNISLCVDYDSVLNVTEHKPRFGVCPRLPVLKSVDIMNRCIPEDLLNFGKDLLDKVLEIDFVRGFLHDLIDASPYLPQVCLLALVLSMFSVLLLRFFAAVIIYFVYLAVVVVAIGFSGAAWYVWWKVYENSIKSKNSTDIMELETTTAVLKSSPQRMTKAALFGGTNLDALFDFADTSVLSLLGVALATTAISVSDLFPHNDP</sequence>
<feature type="transmembrane region" description="Helical" evidence="1">
    <location>
        <begin position="143"/>
        <end position="168"/>
    </location>
</feature>
<gene>
    <name evidence="2" type="ORF">GCK32_015021</name>
    <name evidence="3" type="ORF">GCK32_015101</name>
</gene>
<keyword evidence="1" id="KW-0812">Transmembrane</keyword>
<evidence type="ECO:0000313" key="3">
    <source>
        <dbReference type="EMBL" id="KAK5983559.1"/>
    </source>
</evidence>
<name>A0AAN8IK63_TRICO</name>
<comment type="caution">
    <text evidence="2">The sequence shown here is derived from an EMBL/GenBank/DDBJ whole genome shotgun (WGS) entry which is preliminary data.</text>
</comment>
<accession>A0AAN8IK63</accession>
<reference evidence="2 4" key="1">
    <citation type="submission" date="2019-10" db="EMBL/GenBank/DDBJ databases">
        <title>Assembly and Annotation for the nematode Trichostrongylus colubriformis.</title>
        <authorList>
            <person name="Martin J."/>
        </authorList>
    </citation>
    <scope>NUCLEOTIDE SEQUENCE [LARGE SCALE GENOMIC DNA]</scope>
    <source>
        <strain evidence="2">G859</strain>
        <tissue evidence="2">Whole worm</tissue>
    </source>
</reference>
<evidence type="ECO:0000313" key="2">
    <source>
        <dbReference type="EMBL" id="KAK5972362.1"/>
    </source>
</evidence>
<keyword evidence="4" id="KW-1185">Reference proteome</keyword>
<dbReference type="AlphaFoldDB" id="A0AAN8IK63"/>
<dbReference type="Proteomes" id="UP001331761">
    <property type="component" value="Unassembled WGS sequence"/>
</dbReference>
<dbReference type="EMBL" id="WIXE01016742">
    <property type="protein sequence ID" value="KAK5972362.1"/>
    <property type="molecule type" value="Genomic_DNA"/>
</dbReference>